<evidence type="ECO:0000313" key="2">
    <source>
        <dbReference type="EMBL" id="CAK9069771.1"/>
    </source>
</evidence>
<proteinExistence type="predicted"/>
<organism evidence="2 3">
    <name type="scientific">Durusdinium trenchii</name>
    <dbReference type="NCBI Taxonomy" id="1381693"/>
    <lineage>
        <taxon>Eukaryota</taxon>
        <taxon>Sar</taxon>
        <taxon>Alveolata</taxon>
        <taxon>Dinophyceae</taxon>
        <taxon>Suessiales</taxon>
        <taxon>Symbiodiniaceae</taxon>
        <taxon>Durusdinium</taxon>
    </lineage>
</organism>
<dbReference type="InterPro" id="IPR001214">
    <property type="entry name" value="SET_dom"/>
</dbReference>
<evidence type="ECO:0000313" key="3">
    <source>
        <dbReference type="Proteomes" id="UP001642484"/>
    </source>
</evidence>
<dbReference type="SUPFAM" id="SSF82199">
    <property type="entry name" value="SET domain"/>
    <property type="match status" value="1"/>
</dbReference>
<dbReference type="Pfam" id="PF00856">
    <property type="entry name" value="SET"/>
    <property type="match status" value="1"/>
</dbReference>
<dbReference type="CDD" id="cd10527">
    <property type="entry name" value="SET_LSMT"/>
    <property type="match status" value="1"/>
</dbReference>
<name>A0ABP0P1W0_9DINO</name>
<dbReference type="EMBL" id="CAXAMN010022472">
    <property type="protein sequence ID" value="CAK9069771.1"/>
    <property type="molecule type" value="Genomic_DNA"/>
</dbReference>
<dbReference type="InterPro" id="IPR050600">
    <property type="entry name" value="SETD3_SETD6_MTase"/>
</dbReference>
<dbReference type="Gene3D" id="3.90.1410.10">
    <property type="entry name" value="set domain protein methyltransferase, domain 1"/>
    <property type="match status" value="1"/>
</dbReference>
<dbReference type="Proteomes" id="UP001642484">
    <property type="component" value="Unassembled WGS sequence"/>
</dbReference>
<keyword evidence="3" id="KW-1185">Reference proteome</keyword>
<reference evidence="2 3" key="1">
    <citation type="submission" date="2024-02" db="EMBL/GenBank/DDBJ databases">
        <authorList>
            <person name="Chen Y."/>
            <person name="Shah S."/>
            <person name="Dougan E. K."/>
            <person name="Thang M."/>
            <person name="Chan C."/>
        </authorList>
    </citation>
    <scope>NUCLEOTIDE SEQUENCE [LARGE SCALE GENOMIC DNA]</scope>
</reference>
<evidence type="ECO:0000259" key="1">
    <source>
        <dbReference type="PROSITE" id="PS50280"/>
    </source>
</evidence>
<comment type="caution">
    <text evidence="2">The sequence shown here is derived from an EMBL/GenBank/DDBJ whole genome shotgun (WGS) entry which is preliminary data.</text>
</comment>
<feature type="domain" description="SET" evidence="1">
    <location>
        <begin position="93"/>
        <end position="301"/>
    </location>
</feature>
<protein>
    <recommendedName>
        <fullName evidence="1">SET domain-containing protein</fullName>
    </recommendedName>
</protein>
<dbReference type="PROSITE" id="PS50280">
    <property type="entry name" value="SET"/>
    <property type="match status" value="1"/>
</dbReference>
<gene>
    <name evidence="2" type="ORF">CCMP2556_LOCUS34318</name>
</gene>
<dbReference type="PANTHER" id="PTHR13271">
    <property type="entry name" value="UNCHARACTERIZED PUTATIVE METHYLTRANSFERASE"/>
    <property type="match status" value="1"/>
</dbReference>
<sequence length="483" mass="53928">MALHLTSSIRGRDAILPQGHERREFHVRARVSMTSGAWPEGLVCLAGTAATWVGAHRSRMARSQRSRRSNGKTSEVFQPFWEGFAVQPSWHERALDVAEVPGAGRGWVARRQVQKGELLLSIPRVAAIEVDMDEDMEGWEAELALNVLRRLDRLGPAADPRLRQKHELQALWQDYAKTFPEAPAGAAFWPQDAIITLGWPATVEQLLAYSQQIQESAQWVSGNGNVPRDAACWAVSAVITRSFAVDDEVRAMIPLADIFNHEPRSASSDVHEVAWSLEGDRFEVHAPQTVMPGEEVRICYGEESAAELLAVHGMVLPKNEADYLEVFESVEDLVAAVESICGAPRRDRLARLEVIPVDDLLVRPGRLEASEPLLRALQAMLCEDDELCDPGERRLRLVCSEERQQSLRLEALLLLAQILRGALRVIQDMPDAGSPDLAVRYRRHVAEMLNQFVREANDASSAGVLKRLFRRKRRCCVGETVIT</sequence>
<dbReference type="PANTHER" id="PTHR13271:SF137">
    <property type="entry name" value="SET DOMAIN-CONTAINING PROTEIN"/>
    <property type="match status" value="1"/>
</dbReference>
<accession>A0ABP0P1W0</accession>
<dbReference type="InterPro" id="IPR046341">
    <property type="entry name" value="SET_dom_sf"/>
</dbReference>